<keyword evidence="2" id="KW-0238">DNA-binding</keyword>
<dbReference type="InterPro" id="IPR036390">
    <property type="entry name" value="WH_DNA-bd_sf"/>
</dbReference>
<dbReference type="InterPro" id="IPR011711">
    <property type="entry name" value="GntR_C"/>
</dbReference>
<dbReference type="EMBL" id="QXGH01000007">
    <property type="protein sequence ID" value="RHW29046.1"/>
    <property type="molecule type" value="Genomic_DNA"/>
</dbReference>
<dbReference type="Pfam" id="PF00392">
    <property type="entry name" value="GntR"/>
    <property type="match status" value="1"/>
</dbReference>
<dbReference type="InterPro" id="IPR000524">
    <property type="entry name" value="Tscrpt_reg_HTH_GntR"/>
</dbReference>
<dbReference type="OrthoDB" id="4164516at2"/>
<sequence>MRGLHGQIVDNLGRRIVSGQYAPGESLSQESLLDEFGISRTVLREAMRVLADKGLVSSRQRLGTQIAARTSWRLLDSDMLRWLGSQPDDSFLDQLAEVRAIVEPASARFAAERRSDEDVAKLRSALDAMATAAANSDAEAAIEADLAFHRALLDSMHNELMSRMEIVIEAGLRARNERVHAGQHVPEFVSVHAAIVDAVEAGDGEAAAAATIALLEQATRDTSIAAD</sequence>
<evidence type="ECO:0000256" key="3">
    <source>
        <dbReference type="ARBA" id="ARBA00023163"/>
    </source>
</evidence>
<dbReference type="AlphaFoldDB" id="A0A417Y988"/>
<dbReference type="SUPFAM" id="SSF48008">
    <property type="entry name" value="GntR ligand-binding domain-like"/>
    <property type="match status" value="1"/>
</dbReference>
<dbReference type="PANTHER" id="PTHR43537">
    <property type="entry name" value="TRANSCRIPTIONAL REGULATOR, GNTR FAMILY"/>
    <property type="match status" value="1"/>
</dbReference>
<evidence type="ECO:0000313" key="6">
    <source>
        <dbReference type="Proteomes" id="UP000283644"/>
    </source>
</evidence>
<dbReference type="Pfam" id="PF07729">
    <property type="entry name" value="FCD"/>
    <property type="match status" value="1"/>
</dbReference>
<dbReference type="PRINTS" id="PR00035">
    <property type="entry name" value="HTHGNTR"/>
</dbReference>
<feature type="domain" description="HTH gntR-type" evidence="4">
    <location>
        <begin position="2"/>
        <end position="69"/>
    </location>
</feature>
<reference evidence="5 6" key="1">
    <citation type="submission" date="2018-09" db="EMBL/GenBank/DDBJ databases">
        <title>Genome sequencing of Nocardioides immobilis CCTCC AB 2017083 for comparison to Nocardioides silvaticus.</title>
        <authorList>
            <person name="Li C."/>
            <person name="Wang G."/>
        </authorList>
    </citation>
    <scope>NUCLEOTIDE SEQUENCE [LARGE SCALE GENOMIC DNA]</scope>
    <source>
        <strain evidence="5 6">CCTCC AB 2017083</strain>
    </source>
</reference>
<keyword evidence="3" id="KW-0804">Transcription</keyword>
<name>A0A417Y988_9ACTN</name>
<evidence type="ECO:0000259" key="4">
    <source>
        <dbReference type="PROSITE" id="PS50949"/>
    </source>
</evidence>
<organism evidence="5 6">
    <name type="scientific">Nocardioides immobilis</name>
    <dbReference type="NCBI Taxonomy" id="2049295"/>
    <lineage>
        <taxon>Bacteria</taxon>
        <taxon>Bacillati</taxon>
        <taxon>Actinomycetota</taxon>
        <taxon>Actinomycetes</taxon>
        <taxon>Propionibacteriales</taxon>
        <taxon>Nocardioidaceae</taxon>
        <taxon>Nocardioides</taxon>
    </lineage>
</organism>
<dbReference type="PROSITE" id="PS50949">
    <property type="entry name" value="HTH_GNTR"/>
    <property type="match status" value="1"/>
</dbReference>
<dbReference type="PANTHER" id="PTHR43537:SF44">
    <property type="entry name" value="GNTR FAMILY REGULATORY PROTEIN"/>
    <property type="match status" value="1"/>
</dbReference>
<dbReference type="InterPro" id="IPR008920">
    <property type="entry name" value="TF_FadR/GntR_C"/>
</dbReference>
<protein>
    <submittedName>
        <fullName evidence="5">FadR family transcriptional regulator</fullName>
    </submittedName>
</protein>
<dbReference type="SUPFAM" id="SSF46785">
    <property type="entry name" value="Winged helix' DNA-binding domain"/>
    <property type="match status" value="1"/>
</dbReference>
<proteinExistence type="predicted"/>
<evidence type="ECO:0000256" key="1">
    <source>
        <dbReference type="ARBA" id="ARBA00023015"/>
    </source>
</evidence>
<dbReference type="SMART" id="SM00895">
    <property type="entry name" value="FCD"/>
    <property type="match status" value="1"/>
</dbReference>
<dbReference type="InterPro" id="IPR036388">
    <property type="entry name" value="WH-like_DNA-bd_sf"/>
</dbReference>
<keyword evidence="6" id="KW-1185">Reference proteome</keyword>
<dbReference type="Gene3D" id="1.10.10.10">
    <property type="entry name" value="Winged helix-like DNA-binding domain superfamily/Winged helix DNA-binding domain"/>
    <property type="match status" value="1"/>
</dbReference>
<dbReference type="GO" id="GO:0003677">
    <property type="term" value="F:DNA binding"/>
    <property type="evidence" value="ECO:0007669"/>
    <property type="project" value="UniProtKB-KW"/>
</dbReference>
<gene>
    <name evidence="5" type="ORF">D0Z08_00860</name>
</gene>
<evidence type="ECO:0000313" key="5">
    <source>
        <dbReference type="EMBL" id="RHW29046.1"/>
    </source>
</evidence>
<dbReference type="CDD" id="cd07377">
    <property type="entry name" value="WHTH_GntR"/>
    <property type="match status" value="1"/>
</dbReference>
<dbReference type="GO" id="GO:0003700">
    <property type="term" value="F:DNA-binding transcription factor activity"/>
    <property type="evidence" value="ECO:0007669"/>
    <property type="project" value="InterPro"/>
</dbReference>
<accession>A0A417Y988</accession>
<dbReference type="Gene3D" id="1.20.120.530">
    <property type="entry name" value="GntR ligand-binding domain-like"/>
    <property type="match status" value="1"/>
</dbReference>
<dbReference type="SMART" id="SM00345">
    <property type="entry name" value="HTH_GNTR"/>
    <property type="match status" value="1"/>
</dbReference>
<keyword evidence="1" id="KW-0805">Transcription regulation</keyword>
<evidence type="ECO:0000256" key="2">
    <source>
        <dbReference type="ARBA" id="ARBA00023125"/>
    </source>
</evidence>
<comment type="caution">
    <text evidence="5">The sequence shown here is derived from an EMBL/GenBank/DDBJ whole genome shotgun (WGS) entry which is preliminary data.</text>
</comment>
<dbReference type="Proteomes" id="UP000283644">
    <property type="component" value="Unassembled WGS sequence"/>
</dbReference>